<accession>A0ABY7QV65</accession>
<keyword evidence="2" id="KW-1185">Reference proteome</keyword>
<protein>
    <submittedName>
        <fullName evidence="1">DUF3793 family protein</fullName>
    </submittedName>
</protein>
<dbReference type="InterPro" id="IPR024523">
    <property type="entry name" value="DUF3793"/>
</dbReference>
<sequence length="196" mass="22783">MLWLKKILAEQRIHFFDHLACMEDANFLTGFLSYQTAPTKYCNKSATLVNLNWERRELLSHWSLHRDHMEAELGLRGYRIPNRPLVLFYHPLKLIKILKKPSIQKFLASLGYGQCSSLEEYLAVLGAHFEREQCPHEIGIFLGYPLDDVRAYMEGAACTKCVGYWKCYNKACLSKMKFFVYDLSKFFVAGQVLAQN</sequence>
<evidence type="ECO:0000313" key="1">
    <source>
        <dbReference type="EMBL" id="WBW49930.1"/>
    </source>
</evidence>
<gene>
    <name evidence="1" type="ORF">O6R05_07980</name>
</gene>
<evidence type="ECO:0000313" key="2">
    <source>
        <dbReference type="Proteomes" id="UP001210339"/>
    </source>
</evidence>
<name>A0ABY7QV65_9FIRM</name>
<reference evidence="1 2" key="1">
    <citation type="submission" date="2023-01" db="EMBL/GenBank/DDBJ databases">
        <authorList>
            <person name="Lee S.H."/>
            <person name="Jung H.S."/>
            <person name="Yun J.U."/>
        </authorList>
    </citation>
    <scope>NUCLEOTIDE SEQUENCE [LARGE SCALE GENOMIC DNA]</scope>
    <source>
        <strain evidence="1 2">CBA3646</strain>
    </source>
</reference>
<dbReference type="Proteomes" id="UP001210339">
    <property type="component" value="Chromosome"/>
</dbReference>
<dbReference type="RefSeq" id="WP_271191461.1">
    <property type="nucleotide sequence ID" value="NZ_CP115667.1"/>
</dbReference>
<organism evidence="1 2">
    <name type="scientific">Peptoniphilus equinus</name>
    <dbReference type="NCBI Taxonomy" id="3016343"/>
    <lineage>
        <taxon>Bacteria</taxon>
        <taxon>Bacillati</taxon>
        <taxon>Bacillota</taxon>
        <taxon>Tissierellia</taxon>
        <taxon>Tissierellales</taxon>
        <taxon>Peptoniphilaceae</taxon>
        <taxon>Peptoniphilus</taxon>
    </lineage>
</organism>
<proteinExistence type="predicted"/>
<dbReference type="Pfam" id="PF12672">
    <property type="entry name" value="DUF3793"/>
    <property type="match status" value="1"/>
</dbReference>
<dbReference type="EMBL" id="CP115667">
    <property type="protein sequence ID" value="WBW49930.1"/>
    <property type="molecule type" value="Genomic_DNA"/>
</dbReference>